<accession>A0ABW4RYZ1</accession>
<dbReference type="RefSeq" id="WP_343875685.1">
    <property type="nucleotide sequence ID" value="NZ_BAAAIX010000034.1"/>
</dbReference>
<dbReference type="EMBL" id="JBHUFZ010000033">
    <property type="protein sequence ID" value="MFD1891335.1"/>
    <property type="molecule type" value="Genomic_DNA"/>
</dbReference>
<keyword evidence="3" id="KW-1185">Reference proteome</keyword>
<keyword evidence="1" id="KW-1133">Transmembrane helix</keyword>
<feature type="transmembrane region" description="Helical" evidence="1">
    <location>
        <begin position="70"/>
        <end position="90"/>
    </location>
</feature>
<organism evidence="2 3">
    <name type="scientific">Luteococcus peritonei</name>
    <dbReference type="NCBI Taxonomy" id="88874"/>
    <lineage>
        <taxon>Bacteria</taxon>
        <taxon>Bacillati</taxon>
        <taxon>Actinomycetota</taxon>
        <taxon>Actinomycetes</taxon>
        <taxon>Propionibacteriales</taxon>
        <taxon>Propionibacteriaceae</taxon>
        <taxon>Luteococcus</taxon>
    </lineage>
</organism>
<keyword evidence="1" id="KW-0812">Transmembrane</keyword>
<feature type="transmembrane region" description="Helical" evidence="1">
    <location>
        <begin position="41"/>
        <end position="63"/>
    </location>
</feature>
<evidence type="ECO:0000313" key="2">
    <source>
        <dbReference type="EMBL" id="MFD1891335.1"/>
    </source>
</evidence>
<sequence>MPEPVRVTSSLPVRLASGGTLATAALFLVTGIGSVAVRNGIFSAGIGAMLLVYAVLVAGIGWACLRRLPLADGAVVAAALLHLLVGVSTARGSGQGWLWLFVLLAGATLAAGVKAHVDDLRHPGV</sequence>
<dbReference type="Proteomes" id="UP001597326">
    <property type="component" value="Unassembled WGS sequence"/>
</dbReference>
<reference evidence="3" key="1">
    <citation type="journal article" date="2019" name="Int. J. Syst. Evol. Microbiol.">
        <title>The Global Catalogue of Microorganisms (GCM) 10K type strain sequencing project: providing services to taxonomists for standard genome sequencing and annotation.</title>
        <authorList>
            <consortium name="The Broad Institute Genomics Platform"/>
            <consortium name="The Broad Institute Genome Sequencing Center for Infectious Disease"/>
            <person name="Wu L."/>
            <person name="Ma J."/>
        </authorList>
    </citation>
    <scope>NUCLEOTIDE SEQUENCE [LARGE SCALE GENOMIC DNA]</scope>
    <source>
        <strain evidence="3">CAIM 431</strain>
    </source>
</reference>
<comment type="caution">
    <text evidence="2">The sequence shown here is derived from an EMBL/GenBank/DDBJ whole genome shotgun (WGS) entry which is preliminary data.</text>
</comment>
<keyword evidence="1" id="KW-0472">Membrane</keyword>
<proteinExistence type="predicted"/>
<gene>
    <name evidence="2" type="ORF">ACFSCS_14260</name>
</gene>
<protein>
    <recommendedName>
        <fullName evidence="4">Integral membrane protein</fullName>
    </recommendedName>
</protein>
<evidence type="ECO:0000256" key="1">
    <source>
        <dbReference type="SAM" id="Phobius"/>
    </source>
</evidence>
<feature type="transmembrane region" description="Helical" evidence="1">
    <location>
        <begin position="96"/>
        <end position="113"/>
    </location>
</feature>
<evidence type="ECO:0008006" key="4">
    <source>
        <dbReference type="Google" id="ProtNLM"/>
    </source>
</evidence>
<feature type="transmembrane region" description="Helical" evidence="1">
    <location>
        <begin position="12"/>
        <end position="35"/>
    </location>
</feature>
<name>A0ABW4RYZ1_9ACTN</name>
<evidence type="ECO:0000313" key="3">
    <source>
        <dbReference type="Proteomes" id="UP001597326"/>
    </source>
</evidence>